<reference evidence="1 2" key="1">
    <citation type="journal article" date="2015" name="Mol. Plant Microbe Interact.">
        <title>Comparative Genomic Analysis of Pseudomonas chlororaphis PCL1606 Reveals New Insight into Antifungal Compounds Involved in Biocontrol.</title>
        <authorList>
            <person name="Calderon C.E."/>
            <person name="Ramos C."/>
            <person name="de Vicente A."/>
            <person name="Cazorla F.M."/>
        </authorList>
    </citation>
    <scope>NUCLEOTIDE SEQUENCE [LARGE SCALE GENOMIC DNA]</scope>
    <source>
        <strain evidence="1 2">PCL1606</strain>
    </source>
</reference>
<dbReference type="SMART" id="SM00855">
    <property type="entry name" value="PGAM"/>
    <property type="match status" value="1"/>
</dbReference>
<accession>A0A0D5Y2Y7</accession>
<proteinExistence type="predicted"/>
<dbReference type="KEGG" id="pcz:PCL1606_38930"/>
<dbReference type="AlphaFoldDB" id="A0A0D5Y2Y7"/>
<dbReference type="Proteomes" id="UP000032748">
    <property type="component" value="Chromosome"/>
</dbReference>
<dbReference type="InterPro" id="IPR029033">
    <property type="entry name" value="His_PPase_superfam"/>
</dbReference>
<organism evidence="1 2">
    <name type="scientific">Pseudomonas chlororaphis</name>
    <dbReference type="NCBI Taxonomy" id="587753"/>
    <lineage>
        <taxon>Bacteria</taxon>
        <taxon>Pseudomonadati</taxon>
        <taxon>Pseudomonadota</taxon>
        <taxon>Gammaproteobacteria</taxon>
        <taxon>Pseudomonadales</taxon>
        <taxon>Pseudomonadaceae</taxon>
        <taxon>Pseudomonas</taxon>
    </lineage>
</organism>
<dbReference type="OrthoDB" id="7502553at2"/>
<evidence type="ECO:0000313" key="1">
    <source>
        <dbReference type="EMBL" id="AKA25344.1"/>
    </source>
</evidence>
<gene>
    <name evidence="1" type="ORF">PCL1606_38930</name>
</gene>
<protein>
    <submittedName>
        <fullName evidence="1">Phosphoglycerate mutase</fullName>
    </submittedName>
</protein>
<name>A0A0D5Y2Y7_9PSED</name>
<dbReference type="InterPro" id="IPR013078">
    <property type="entry name" value="His_Pase_superF_clade-1"/>
</dbReference>
<dbReference type="Gene3D" id="3.40.50.1240">
    <property type="entry name" value="Phosphoglycerate mutase-like"/>
    <property type="match status" value="1"/>
</dbReference>
<sequence>MQATRLTLICHARTAAWKLARFPLDEPLELDWQALAGSRAATFKRAPRLLCGPELRTRQTAALYGSTVETVAALRDCDLGHWRGLALDDLQREQPEALRAWLADSDCAPHGGESVARLCERVGLWLGSLAAQPGHVLAVTHPMVIRAALVQVMQCPLASFNAIDVEPLAQVELRFNGRWRLRLEQRD</sequence>
<evidence type="ECO:0000313" key="2">
    <source>
        <dbReference type="Proteomes" id="UP000032748"/>
    </source>
</evidence>
<dbReference type="EMBL" id="CP011110">
    <property type="protein sequence ID" value="AKA25344.1"/>
    <property type="molecule type" value="Genomic_DNA"/>
</dbReference>
<dbReference type="RefSeq" id="WP_045884224.1">
    <property type="nucleotide sequence ID" value="NZ_CP011110.1"/>
</dbReference>
<dbReference type="SUPFAM" id="SSF53254">
    <property type="entry name" value="Phosphoglycerate mutase-like"/>
    <property type="match status" value="1"/>
</dbReference>
<dbReference type="PATRIC" id="fig|587753.10.peg.3885"/>
<dbReference type="Pfam" id="PF00300">
    <property type="entry name" value="His_Phos_1"/>
    <property type="match status" value="1"/>
</dbReference>